<accession>A0A3G6NBK4</accession>
<sequence length="76" mass="8657">MPDVGRFFNVDPLAEIYTHNSPYAFSENRVIDARELEGLEAIDTNVLAPNSTHKSIDNDLSKRLVDIVKNEINERK</sequence>
<dbReference type="AlphaFoldDB" id="A0A376E4D7"/>
<dbReference type="Proteomes" id="UP000255224">
    <property type="component" value="Unassembled WGS sequence"/>
</dbReference>
<accession>A0A376E4D7</accession>
<name>A0A376E4D7_CHRCU</name>
<gene>
    <name evidence="1" type="ORF">EG346_21440</name>
    <name evidence="2" type="ORF">NCTC13533_02970</name>
</gene>
<organism evidence="2 3">
    <name type="scientific">Chryseobacterium carnipullorum</name>
    <dbReference type="NCBI Taxonomy" id="1124835"/>
    <lineage>
        <taxon>Bacteria</taxon>
        <taxon>Pseudomonadati</taxon>
        <taxon>Bacteroidota</taxon>
        <taxon>Flavobacteriia</taxon>
        <taxon>Flavobacteriales</taxon>
        <taxon>Weeksellaceae</taxon>
        <taxon>Chryseobacterium group</taxon>
        <taxon>Chryseobacterium</taxon>
    </lineage>
</organism>
<dbReference type="EMBL" id="CP033920">
    <property type="protein sequence ID" value="AZA50583.1"/>
    <property type="molecule type" value="Genomic_DNA"/>
</dbReference>
<reference evidence="1" key="3">
    <citation type="submission" date="2018-11" db="EMBL/GenBank/DDBJ databases">
        <title>Proposal to divide the Flavobacteriaceae and reorganize its genera based on Amino Acid Identity values calculated from whole genome sequences.</title>
        <authorList>
            <person name="Nicholson A.C."/>
            <person name="Gulvik C.A."/>
            <person name="Whitney A.M."/>
            <person name="Humrighouse B.W."/>
            <person name="Bell M."/>
            <person name="Holmes B."/>
            <person name="Steigerwalt A."/>
            <person name="Villarma A."/>
            <person name="Sheth M."/>
            <person name="Batra D."/>
            <person name="Pryor J."/>
            <person name="Bernardet J.-F."/>
            <person name="Hugo C."/>
            <person name="Kampfer P."/>
            <person name="Newman J."/>
            <person name="Mcquiston J.R."/>
        </authorList>
    </citation>
    <scope>NUCLEOTIDE SEQUENCE [LARGE SCALE GENOMIC DNA]</scope>
    <source>
        <strain evidence="1">G0188</strain>
    </source>
</reference>
<reference evidence="2 3" key="1">
    <citation type="submission" date="2018-06" db="EMBL/GenBank/DDBJ databases">
        <authorList>
            <consortium name="Pathogen Informatics"/>
            <person name="Doyle S."/>
        </authorList>
    </citation>
    <scope>NUCLEOTIDE SEQUENCE [LARGE SCALE GENOMIC DNA]</scope>
    <source>
        <strain evidence="2 3">NCTC13533</strain>
    </source>
</reference>
<dbReference type="KEGG" id="ccau:EG346_21440"/>
<dbReference type="Proteomes" id="UP000273270">
    <property type="component" value="Chromosome"/>
</dbReference>
<dbReference type="EMBL" id="UFVQ01000003">
    <property type="protein sequence ID" value="STD00663.1"/>
    <property type="molecule type" value="Genomic_DNA"/>
</dbReference>
<proteinExistence type="predicted"/>
<keyword evidence="4" id="KW-1185">Reference proteome</keyword>
<evidence type="ECO:0000313" key="1">
    <source>
        <dbReference type="EMBL" id="AZA50583.1"/>
    </source>
</evidence>
<evidence type="ECO:0000313" key="4">
    <source>
        <dbReference type="Proteomes" id="UP000273270"/>
    </source>
</evidence>
<protein>
    <submittedName>
        <fullName evidence="2">Uncharacterized protein</fullName>
    </submittedName>
</protein>
<evidence type="ECO:0000313" key="2">
    <source>
        <dbReference type="EMBL" id="STD00663.1"/>
    </source>
</evidence>
<reference evidence="4" key="2">
    <citation type="submission" date="2018-11" db="EMBL/GenBank/DDBJ databases">
        <title>Proposal to divide the Flavobacteriaceae and reorganize its genera based on Amino Acid Identity values calculated from whole genome sequences.</title>
        <authorList>
            <person name="Nicholson A.C."/>
            <person name="Gulvik C.A."/>
            <person name="Whitney A.M."/>
            <person name="Humrighouse B.W."/>
            <person name="Bell M."/>
            <person name="Holmes B."/>
            <person name="Steigerwalt A.G."/>
            <person name="Villarma A."/>
            <person name="Sheth M."/>
            <person name="Batra D."/>
            <person name="Pryor J."/>
            <person name="Bernardet J.-F."/>
            <person name="Hugo C."/>
            <person name="Kampfer P."/>
            <person name="Newman J."/>
            <person name="McQuiston J.R."/>
        </authorList>
    </citation>
    <scope>NUCLEOTIDE SEQUENCE [LARGE SCALE GENOMIC DNA]</scope>
    <source>
        <strain evidence="4">G0188</strain>
    </source>
</reference>
<evidence type="ECO:0000313" key="3">
    <source>
        <dbReference type="Proteomes" id="UP000255224"/>
    </source>
</evidence>